<gene>
    <name evidence="8" type="ORF">OCK74_01225</name>
</gene>
<evidence type="ECO:0000313" key="9">
    <source>
        <dbReference type="Proteomes" id="UP001155483"/>
    </source>
</evidence>
<dbReference type="PANTHER" id="PTHR43214">
    <property type="entry name" value="TWO-COMPONENT RESPONSE REGULATOR"/>
    <property type="match status" value="1"/>
</dbReference>
<dbReference type="CDD" id="cd06170">
    <property type="entry name" value="LuxR_C_like"/>
    <property type="match status" value="1"/>
</dbReference>
<dbReference type="Pfam" id="PF00196">
    <property type="entry name" value="GerE"/>
    <property type="match status" value="1"/>
</dbReference>
<keyword evidence="2" id="KW-0805">Transcription regulation</keyword>
<organism evidence="8 9">
    <name type="scientific">Paraflavisolibacter caeni</name>
    <dbReference type="NCBI Taxonomy" id="2982496"/>
    <lineage>
        <taxon>Bacteria</taxon>
        <taxon>Pseudomonadati</taxon>
        <taxon>Bacteroidota</taxon>
        <taxon>Chitinophagia</taxon>
        <taxon>Chitinophagales</taxon>
        <taxon>Chitinophagaceae</taxon>
        <taxon>Paraflavisolibacter</taxon>
    </lineage>
</organism>
<dbReference type="GO" id="GO:0003677">
    <property type="term" value="F:DNA binding"/>
    <property type="evidence" value="ECO:0007669"/>
    <property type="project" value="UniProtKB-KW"/>
</dbReference>
<proteinExistence type="predicted"/>
<dbReference type="EMBL" id="JAOTIF010000001">
    <property type="protein sequence ID" value="MCU7547709.1"/>
    <property type="molecule type" value="Genomic_DNA"/>
</dbReference>
<evidence type="ECO:0000256" key="4">
    <source>
        <dbReference type="ARBA" id="ARBA00023163"/>
    </source>
</evidence>
<dbReference type="Gene3D" id="3.40.50.2300">
    <property type="match status" value="1"/>
</dbReference>
<dbReference type="SMART" id="SM00448">
    <property type="entry name" value="REC"/>
    <property type="match status" value="1"/>
</dbReference>
<comment type="caution">
    <text evidence="8">The sequence shown here is derived from an EMBL/GenBank/DDBJ whole genome shotgun (WGS) entry which is preliminary data.</text>
</comment>
<dbReference type="InterPro" id="IPR000792">
    <property type="entry name" value="Tscrpt_reg_LuxR_C"/>
</dbReference>
<dbReference type="InterPro" id="IPR001789">
    <property type="entry name" value="Sig_transdc_resp-reg_receiver"/>
</dbReference>
<keyword evidence="9" id="KW-1185">Reference proteome</keyword>
<dbReference type="PROSITE" id="PS50043">
    <property type="entry name" value="HTH_LUXR_2"/>
    <property type="match status" value="1"/>
</dbReference>
<feature type="domain" description="Response regulatory" evidence="7">
    <location>
        <begin position="9"/>
        <end position="125"/>
    </location>
</feature>
<dbReference type="CDD" id="cd17535">
    <property type="entry name" value="REC_NarL-like"/>
    <property type="match status" value="1"/>
</dbReference>
<evidence type="ECO:0000256" key="1">
    <source>
        <dbReference type="ARBA" id="ARBA00022553"/>
    </source>
</evidence>
<dbReference type="AlphaFoldDB" id="A0A9X2XN71"/>
<dbReference type="GO" id="GO:0000160">
    <property type="term" value="P:phosphorelay signal transduction system"/>
    <property type="evidence" value="ECO:0007669"/>
    <property type="project" value="InterPro"/>
</dbReference>
<evidence type="ECO:0000256" key="2">
    <source>
        <dbReference type="ARBA" id="ARBA00023015"/>
    </source>
</evidence>
<dbReference type="Proteomes" id="UP001155483">
    <property type="component" value="Unassembled WGS sequence"/>
</dbReference>
<dbReference type="SUPFAM" id="SSF52172">
    <property type="entry name" value="CheY-like"/>
    <property type="match status" value="1"/>
</dbReference>
<dbReference type="RefSeq" id="WP_279295155.1">
    <property type="nucleotide sequence ID" value="NZ_JAOTIF010000001.1"/>
</dbReference>
<keyword evidence="1 5" id="KW-0597">Phosphoprotein</keyword>
<evidence type="ECO:0000256" key="3">
    <source>
        <dbReference type="ARBA" id="ARBA00023125"/>
    </source>
</evidence>
<dbReference type="SMART" id="SM00421">
    <property type="entry name" value="HTH_LUXR"/>
    <property type="match status" value="1"/>
</dbReference>
<feature type="modified residue" description="4-aspartylphosphate" evidence="5">
    <location>
        <position position="60"/>
    </location>
</feature>
<accession>A0A9X2XN71</accession>
<dbReference type="InterPro" id="IPR039420">
    <property type="entry name" value="WalR-like"/>
</dbReference>
<keyword evidence="4" id="KW-0804">Transcription</keyword>
<dbReference type="Pfam" id="PF00072">
    <property type="entry name" value="Response_reg"/>
    <property type="match status" value="1"/>
</dbReference>
<dbReference type="PROSITE" id="PS50110">
    <property type="entry name" value="RESPONSE_REGULATORY"/>
    <property type="match status" value="1"/>
</dbReference>
<dbReference type="PANTHER" id="PTHR43214:SF41">
    <property type="entry name" value="NITRATE_NITRITE RESPONSE REGULATOR PROTEIN NARP"/>
    <property type="match status" value="1"/>
</dbReference>
<dbReference type="SUPFAM" id="SSF46894">
    <property type="entry name" value="C-terminal effector domain of the bipartite response regulators"/>
    <property type="match status" value="1"/>
</dbReference>
<protein>
    <submittedName>
        <fullName evidence="8">Response regulator transcription factor</fullName>
    </submittedName>
</protein>
<reference evidence="8" key="2">
    <citation type="submission" date="2023-04" db="EMBL/GenBank/DDBJ databases">
        <title>Paracnuella aquatica gen. nov., sp. nov., a member of the family Chitinophagaceae isolated from a hot spring.</title>
        <authorList>
            <person name="Wang C."/>
        </authorList>
    </citation>
    <scope>NUCLEOTIDE SEQUENCE</scope>
    <source>
        <strain evidence="8">LB-8</strain>
    </source>
</reference>
<reference evidence="8" key="1">
    <citation type="submission" date="2022-09" db="EMBL/GenBank/DDBJ databases">
        <authorList>
            <person name="Yuan C."/>
            <person name="Ke Z."/>
        </authorList>
    </citation>
    <scope>NUCLEOTIDE SEQUENCE</scope>
    <source>
        <strain evidence="8">LB-8</strain>
    </source>
</reference>
<keyword evidence="3" id="KW-0238">DNA-binding</keyword>
<evidence type="ECO:0000259" key="7">
    <source>
        <dbReference type="PROSITE" id="PS50110"/>
    </source>
</evidence>
<name>A0A9X2XN71_9BACT</name>
<evidence type="ECO:0000256" key="5">
    <source>
        <dbReference type="PROSITE-ProRule" id="PRU00169"/>
    </source>
</evidence>
<sequence length="221" mass="25203">MSNYLLPIRIILADDHEIFRDGFRVMLKKQASIKLEGEAANGQELVKLAHELKPDVIVTDIKMPVMDGIMATKQLMQDMPHVGIIALSMFDEENLIIDMLEAGAKGYLLKNAHKNEIIAAVQTVAKDQTYFCEHTSQKLTRLLATSSYNPYKKVKPLFSENELSVMRYICEELSNKEIAELMHLSVRTIEGYRDRIQDKIEARNTAGIVVYAIKHKIYSFD</sequence>
<evidence type="ECO:0000313" key="8">
    <source>
        <dbReference type="EMBL" id="MCU7547709.1"/>
    </source>
</evidence>
<dbReference type="InterPro" id="IPR011006">
    <property type="entry name" value="CheY-like_superfamily"/>
</dbReference>
<evidence type="ECO:0000259" key="6">
    <source>
        <dbReference type="PROSITE" id="PS50043"/>
    </source>
</evidence>
<feature type="domain" description="HTH luxR-type" evidence="6">
    <location>
        <begin position="151"/>
        <end position="216"/>
    </location>
</feature>
<dbReference type="GO" id="GO:0006355">
    <property type="term" value="P:regulation of DNA-templated transcription"/>
    <property type="evidence" value="ECO:0007669"/>
    <property type="project" value="InterPro"/>
</dbReference>
<dbReference type="InterPro" id="IPR016032">
    <property type="entry name" value="Sig_transdc_resp-reg_C-effctor"/>
</dbReference>
<dbReference type="InterPro" id="IPR058245">
    <property type="entry name" value="NreC/VraR/RcsB-like_REC"/>
</dbReference>